<dbReference type="RefSeq" id="WP_020449283.1">
    <property type="nucleotide sequence ID" value="NZ_CAYAXV010000005.1"/>
</dbReference>
<comment type="subunit">
    <text evidence="5">Homodecamer.</text>
</comment>
<keyword evidence="4 5" id="KW-0704">Schiff base</keyword>
<dbReference type="Pfam" id="PF01791">
    <property type="entry name" value="DeoC"/>
    <property type="match status" value="1"/>
</dbReference>
<keyword evidence="1 5" id="KW-0028">Amino-acid biosynthesis</keyword>
<dbReference type="SMART" id="SM01133">
    <property type="entry name" value="DeoC"/>
    <property type="match status" value="1"/>
</dbReference>
<dbReference type="InterPro" id="IPR002915">
    <property type="entry name" value="DeoC/FbaB/LacD_aldolase"/>
</dbReference>
<dbReference type="GO" id="GO:0016744">
    <property type="term" value="F:transketolase or transaldolase activity"/>
    <property type="evidence" value="ECO:0007669"/>
    <property type="project" value="UniProtKB-UniRule"/>
</dbReference>
<dbReference type="AlphaFoldDB" id="A0A8J8PDC9"/>
<dbReference type="Gene3D" id="3.20.20.70">
    <property type="entry name" value="Aldolase class I"/>
    <property type="match status" value="1"/>
</dbReference>
<reference evidence="8" key="1">
    <citation type="submission" date="2016-03" db="EMBL/GenBank/DDBJ databases">
        <authorList>
            <person name="Borrel G."/>
            <person name="Mccann A."/>
            <person name="O'Toole P.W."/>
        </authorList>
    </citation>
    <scope>NUCLEOTIDE SEQUENCE</scope>
    <source>
        <strain evidence="8">183</strain>
    </source>
</reference>
<evidence type="ECO:0000256" key="2">
    <source>
        <dbReference type="ARBA" id="ARBA00022679"/>
    </source>
</evidence>
<feature type="active site" description="Proton donor" evidence="5 7">
    <location>
        <position position="145"/>
    </location>
</feature>
<evidence type="ECO:0000256" key="4">
    <source>
        <dbReference type="ARBA" id="ARBA00023270"/>
    </source>
</evidence>
<comment type="catalytic activity">
    <reaction evidence="5">
        <text>1-deoxy-D-threo-hexo-2,5-diulose 6-phosphate + L-aspartate 4-semialdehyde = 2,3-dioxopropyl phosphate + 2-amino-2,3,7-trideoxy-D-lyxo-hept-6-ulosonate</text>
        <dbReference type="Rhea" id="RHEA:25952"/>
        <dbReference type="ChEBI" id="CHEBI:58859"/>
        <dbReference type="ChEBI" id="CHEBI:58860"/>
        <dbReference type="ChEBI" id="CHEBI:58861"/>
        <dbReference type="ChEBI" id="CHEBI:537519"/>
        <dbReference type="EC" id="2.2.1.10"/>
    </reaction>
</comment>
<name>A0A8J8PDC9_9ARCH</name>
<dbReference type="InterPro" id="IPR013785">
    <property type="entry name" value="Aldolase_TIM"/>
</dbReference>
<protein>
    <recommendedName>
        <fullName evidence="5 6">2-amino-3,7-dideoxy-D-threo-hept-6-ulosonate synthase</fullName>
        <shortName evidence="5">ADH synthase</shortName>
        <shortName evidence="5">ADHS</shortName>
        <shortName evidence="5">ADTH synthase</shortName>
        <ecNumber evidence="5 6">2.2.1.10</ecNumber>
    </recommendedName>
</protein>
<dbReference type="InterPro" id="IPR041720">
    <property type="entry name" value="FbaB-like"/>
</dbReference>
<keyword evidence="3 5" id="KW-0057">Aromatic amino acid biosynthesis</keyword>
<dbReference type="InterPro" id="IPR010210">
    <property type="entry name" value="ADH_synthase"/>
</dbReference>
<feature type="binding site" evidence="5">
    <location>
        <begin position="25"/>
        <end position="29"/>
    </location>
    <ligand>
        <name>1-deoxy-D-threo-hexo-2,5-diulose 6-phosphate</name>
        <dbReference type="ChEBI" id="CHEBI:58861"/>
    </ligand>
</feature>
<feature type="active site" description="Proton acceptor" evidence="5">
    <location>
        <position position="25"/>
    </location>
</feature>
<dbReference type="Proteomes" id="UP000752814">
    <property type="component" value="Unassembled WGS sequence"/>
</dbReference>
<dbReference type="GO" id="GO:0009073">
    <property type="term" value="P:aromatic amino acid family biosynthetic process"/>
    <property type="evidence" value="ECO:0007669"/>
    <property type="project" value="UniProtKB-UniRule"/>
</dbReference>
<dbReference type="InterPro" id="IPR050456">
    <property type="entry name" value="DeoC/FbaB_aldolase"/>
</dbReference>
<dbReference type="NCBIfam" id="TIGR01949">
    <property type="entry name" value="ADH_synth"/>
    <property type="match status" value="1"/>
</dbReference>
<dbReference type="PANTHER" id="PTHR47916:SF1">
    <property type="entry name" value="3-HYDROXY-5-PHOSPHONOOXYPENTANE-2,4-DIONE THIOLASE"/>
    <property type="match status" value="1"/>
</dbReference>
<evidence type="ECO:0000256" key="6">
    <source>
        <dbReference type="NCBIfam" id="TIGR01949"/>
    </source>
</evidence>
<dbReference type="CDD" id="cd00958">
    <property type="entry name" value="DhnA"/>
    <property type="match status" value="1"/>
</dbReference>
<dbReference type="HAMAP" id="MF_00960">
    <property type="entry name" value="ADH_synthase"/>
    <property type="match status" value="1"/>
</dbReference>
<feature type="binding site" evidence="5">
    <location>
        <begin position="229"/>
        <end position="230"/>
    </location>
    <ligand>
        <name>1-deoxy-D-threo-hexo-2,5-diulose 6-phosphate</name>
        <dbReference type="ChEBI" id="CHEBI:58861"/>
    </ligand>
</feature>
<comment type="similarity">
    <text evidence="5">Belongs to the DeoC/FbaB aldolase family. ADHS subfamily.</text>
</comment>
<comment type="caution">
    <text evidence="8">The sequence shown here is derived from an EMBL/GenBank/DDBJ whole genome shotgun (WGS) entry which is preliminary data.</text>
</comment>
<feature type="binding site" evidence="5">
    <location>
        <begin position="201"/>
        <end position="202"/>
    </location>
    <ligand>
        <name>1-deoxy-D-threo-hexo-2,5-diulose 6-phosphate</name>
        <dbReference type="ChEBI" id="CHEBI:58861"/>
    </ligand>
</feature>
<dbReference type="PANTHER" id="PTHR47916">
    <property type="entry name" value="FRUCTOSE-BISPHOSPHATE ALDOLASE CLASS 1"/>
    <property type="match status" value="1"/>
</dbReference>
<dbReference type="GO" id="GO:0008652">
    <property type="term" value="P:amino acid biosynthetic process"/>
    <property type="evidence" value="ECO:0007669"/>
    <property type="project" value="UniProtKB-KW"/>
</dbReference>
<evidence type="ECO:0000256" key="7">
    <source>
        <dbReference type="PIRSR" id="PIRSR038992-1"/>
    </source>
</evidence>
<organism evidence="8 9">
    <name type="scientific">Candidatus Methanomassiliicoccus intestinalis</name>
    <dbReference type="NCBI Taxonomy" id="1406512"/>
    <lineage>
        <taxon>Archaea</taxon>
        <taxon>Methanobacteriati</taxon>
        <taxon>Thermoplasmatota</taxon>
        <taxon>Thermoplasmata</taxon>
        <taxon>Methanomassiliicoccales</taxon>
        <taxon>Methanomassiliicoccaceae</taxon>
        <taxon>Methanomassiliicoccus</taxon>
    </lineage>
</organism>
<dbReference type="PIRSF" id="PIRSF038992">
    <property type="entry name" value="Aldolase_Ia"/>
    <property type="match status" value="1"/>
</dbReference>
<evidence type="ECO:0000313" key="8">
    <source>
        <dbReference type="EMBL" id="TQS82880.1"/>
    </source>
</evidence>
<accession>A0A8J8PDC9</accession>
<dbReference type="EMBL" id="LVVT01000014">
    <property type="protein sequence ID" value="TQS82880.1"/>
    <property type="molecule type" value="Genomic_DNA"/>
</dbReference>
<evidence type="ECO:0000256" key="3">
    <source>
        <dbReference type="ARBA" id="ARBA00023141"/>
    </source>
</evidence>
<evidence type="ECO:0000256" key="5">
    <source>
        <dbReference type="HAMAP-Rule" id="MF_00960"/>
    </source>
</evidence>
<feature type="active site" description="Schiff-base intermediate with dihydroxyacetone-P" evidence="7">
    <location>
        <position position="176"/>
    </location>
</feature>
<evidence type="ECO:0000313" key="9">
    <source>
        <dbReference type="Proteomes" id="UP000752814"/>
    </source>
</evidence>
<evidence type="ECO:0000256" key="1">
    <source>
        <dbReference type="ARBA" id="ARBA00022605"/>
    </source>
</evidence>
<dbReference type="NCBIfam" id="NF005556">
    <property type="entry name" value="PRK07226.1"/>
    <property type="match status" value="1"/>
</dbReference>
<dbReference type="GeneID" id="41323817"/>
<keyword evidence="2 5" id="KW-0808">Transferase</keyword>
<comment type="function">
    <text evidence="5">Catalyzes a transaldol reaction between 6-deoxy-5-ketofructose 1-phosphate (DKFP) and L-aspartate semialdehyde (ASA) with an elimination of hydroxypyruvaldehyde phosphate to yield 2-amino-3,7-dideoxy-D-threo-hept-6-ulosonate (ADH). Plays a key role in an alternative pathway of the biosynthesis of 3-dehydroquinate (DHQ), which is involved in the canonical pathway for the biosynthesis of aromatic amino acids.</text>
</comment>
<feature type="binding site" evidence="5">
    <location>
        <begin position="145"/>
        <end position="147"/>
    </location>
    <ligand>
        <name>1-deoxy-D-threo-hexo-2,5-diulose 6-phosphate</name>
        <dbReference type="ChEBI" id="CHEBI:58861"/>
    </ligand>
</feature>
<proteinExistence type="inferred from homology"/>
<gene>
    <name evidence="5" type="primary">aroA'</name>
    <name evidence="8" type="ORF">A3207_02750</name>
</gene>
<dbReference type="EC" id="2.2.1.10" evidence="5 6"/>
<dbReference type="GO" id="GO:0004332">
    <property type="term" value="F:fructose-bisphosphate aldolase activity"/>
    <property type="evidence" value="ECO:0007669"/>
    <property type="project" value="InterPro"/>
</dbReference>
<dbReference type="SUPFAM" id="SSF51569">
    <property type="entry name" value="Aldolase"/>
    <property type="match status" value="1"/>
</dbReference>
<dbReference type="OMA" id="CEYWGMP"/>
<dbReference type="GO" id="GO:0016836">
    <property type="term" value="F:hydro-lyase activity"/>
    <property type="evidence" value="ECO:0007669"/>
    <property type="project" value="InterPro"/>
</dbReference>
<sequence length="263" mass="28264">MSGKEIRIERILDRNTKKAVVVPLDHGVSMGPIPGIVDLKDTVDKVAEGGATAVIEHKGAIPYGHRALGRDVGLIVHMSASSSLSIDPNSRVLVCEVTEALKMGADAVSIHVNIGADTEAEMLRDFGYVSRECTEWGMPLLAMVYPRGQKIKDSFDVDMIKRCARIAQELGADIVKTSYTGDIDTFKEVTRGVSIPVLVAGGPQMSSTKEILQMVRDSIDAGASGTSIGRNVFQHQNVVGITKAISGIVFDDLSVDEAIRFLE</sequence>
<feature type="active site" description="Schiff-base intermediate with substrate" evidence="5">
    <location>
        <position position="176"/>
    </location>
</feature>